<dbReference type="OrthoDB" id="3260856at2"/>
<protein>
    <submittedName>
        <fullName evidence="1">Uncharacterized protein</fullName>
    </submittedName>
</protein>
<evidence type="ECO:0000313" key="1">
    <source>
        <dbReference type="EMBL" id="PRX98085.1"/>
    </source>
</evidence>
<organism evidence="1 2">
    <name type="scientific">Allonocardiopsis opalescens</name>
    <dbReference type="NCBI Taxonomy" id="1144618"/>
    <lineage>
        <taxon>Bacteria</taxon>
        <taxon>Bacillati</taxon>
        <taxon>Actinomycetota</taxon>
        <taxon>Actinomycetes</taxon>
        <taxon>Streptosporangiales</taxon>
        <taxon>Allonocardiopsis</taxon>
    </lineage>
</organism>
<reference evidence="1 2" key="1">
    <citation type="submission" date="2018-03" db="EMBL/GenBank/DDBJ databases">
        <title>Genomic Encyclopedia of Archaeal and Bacterial Type Strains, Phase II (KMG-II): from individual species to whole genera.</title>
        <authorList>
            <person name="Goeker M."/>
        </authorList>
    </citation>
    <scope>NUCLEOTIDE SEQUENCE [LARGE SCALE GENOMIC DNA]</scope>
    <source>
        <strain evidence="1 2">DSM 45601</strain>
    </source>
</reference>
<gene>
    <name evidence="1" type="ORF">CLV72_105438</name>
</gene>
<dbReference type="EMBL" id="PVZC01000005">
    <property type="protein sequence ID" value="PRX98085.1"/>
    <property type="molecule type" value="Genomic_DNA"/>
</dbReference>
<evidence type="ECO:0000313" key="2">
    <source>
        <dbReference type="Proteomes" id="UP000237846"/>
    </source>
</evidence>
<proteinExistence type="predicted"/>
<accession>A0A2T0Q2R7</accession>
<name>A0A2T0Q2R7_9ACTN</name>
<keyword evidence="2" id="KW-1185">Reference proteome</keyword>
<sequence length="201" mass="22622">MPKRNRGGQPHNPAWDDGWRRAVDLREALLAGAPLPTIPFIPVRTRPNEVAHAELVLDYSRYYGMNVSYQQNSGFYFGSALFVAAGVAADSISNASARSRAQAMAAPQWRDFQQIGVFVTNQRLVAMVDGSRWLSWDHDANVQVQPLLDHWSVVQYFENSEPLRWHGPAAPWLSVALVYLALGENHLRHHPELRPLSMIQG</sequence>
<dbReference type="Proteomes" id="UP000237846">
    <property type="component" value="Unassembled WGS sequence"/>
</dbReference>
<dbReference type="RefSeq" id="WP_106248113.1">
    <property type="nucleotide sequence ID" value="NZ_PVZC01000005.1"/>
</dbReference>
<dbReference type="AlphaFoldDB" id="A0A2T0Q2R7"/>
<comment type="caution">
    <text evidence="1">The sequence shown here is derived from an EMBL/GenBank/DDBJ whole genome shotgun (WGS) entry which is preliminary data.</text>
</comment>